<proteinExistence type="predicted"/>
<protein>
    <submittedName>
        <fullName evidence="1">Uncharacterized protein</fullName>
    </submittedName>
</protein>
<reference evidence="1 2" key="1">
    <citation type="journal article" date="2024" name="Nat. Commun.">
        <title>Phylogenomics reveals the evolutionary origins of lichenization in chlorophyte algae.</title>
        <authorList>
            <person name="Puginier C."/>
            <person name="Libourel C."/>
            <person name="Otte J."/>
            <person name="Skaloud P."/>
            <person name="Haon M."/>
            <person name="Grisel S."/>
            <person name="Petersen M."/>
            <person name="Berrin J.G."/>
            <person name="Delaux P.M."/>
            <person name="Dal Grande F."/>
            <person name="Keller J."/>
        </authorList>
    </citation>
    <scope>NUCLEOTIDE SEQUENCE [LARGE SCALE GENOMIC DNA]</scope>
    <source>
        <strain evidence="1 2">SAG 216-7</strain>
    </source>
</reference>
<evidence type="ECO:0000313" key="1">
    <source>
        <dbReference type="EMBL" id="KAK9908882.1"/>
    </source>
</evidence>
<sequence>MAYINHQKIWAFLAGVGLVGAAYVSTRTLIWQRAATVADAWPGSPPPPEPLPEAQPLISRETKEYAARRWNQGVDNMFRPTIKYLSERGF</sequence>
<name>A0ABR2YPR7_9CHLO</name>
<accession>A0ABR2YPR7</accession>
<dbReference type="EMBL" id="JALJOT010000007">
    <property type="protein sequence ID" value="KAK9908882.1"/>
    <property type="molecule type" value="Genomic_DNA"/>
</dbReference>
<keyword evidence="2" id="KW-1185">Reference proteome</keyword>
<organism evidence="1 2">
    <name type="scientific">Coccomyxa subellipsoidea</name>
    <dbReference type="NCBI Taxonomy" id="248742"/>
    <lineage>
        <taxon>Eukaryota</taxon>
        <taxon>Viridiplantae</taxon>
        <taxon>Chlorophyta</taxon>
        <taxon>core chlorophytes</taxon>
        <taxon>Trebouxiophyceae</taxon>
        <taxon>Trebouxiophyceae incertae sedis</taxon>
        <taxon>Coccomyxaceae</taxon>
        <taxon>Coccomyxa</taxon>
    </lineage>
</organism>
<comment type="caution">
    <text evidence="1">The sequence shown here is derived from an EMBL/GenBank/DDBJ whole genome shotgun (WGS) entry which is preliminary data.</text>
</comment>
<evidence type="ECO:0000313" key="2">
    <source>
        <dbReference type="Proteomes" id="UP001491310"/>
    </source>
</evidence>
<dbReference type="Proteomes" id="UP001491310">
    <property type="component" value="Unassembled WGS sequence"/>
</dbReference>
<gene>
    <name evidence="1" type="ORF">WJX75_004189</name>
</gene>